<dbReference type="RefSeq" id="WP_224191425.1">
    <property type="nucleotide sequence ID" value="NZ_JAIRAU010000008.1"/>
</dbReference>
<protein>
    <submittedName>
        <fullName evidence="1">Uncharacterized protein</fullName>
    </submittedName>
</protein>
<comment type="caution">
    <text evidence="1">The sequence shown here is derived from an EMBL/GenBank/DDBJ whole genome shotgun (WGS) entry which is preliminary data.</text>
</comment>
<evidence type="ECO:0000313" key="1">
    <source>
        <dbReference type="EMBL" id="MBZ5709653.1"/>
    </source>
</evidence>
<organism evidence="1 2">
    <name type="scientific">Nannocystis pusilla</name>
    <dbReference type="NCBI Taxonomy" id="889268"/>
    <lineage>
        <taxon>Bacteria</taxon>
        <taxon>Pseudomonadati</taxon>
        <taxon>Myxococcota</taxon>
        <taxon>Polyangia</taxon>
        <taxon>Nannocystales</taxon>
        <taxon>Nannocystaceae</taxon>
        <taxon>Nannocystis</taxon>
    </lineage>
</organism>
<reference evidence="1" key="1">
    <citation type="submission" date="2021-08" db="EMBL/GenBank/DDBJ databases">
        <authorList>
            <person name="Stevens D.C."/>
        </authorList>
    </citation>
    <scope>NUCLEOTIDE SEQUENCE</scope>
    <source>
        <strain evidence="1">DSM 53165</strain>
    </source>
</reference>
<dbReference type="Proteomes" id="UP001139031">
    <property type="component" value="Unassembled WGS sequence"/>
</dbReference>
<gene>
    <name evidence="1" type="ORF">K7C98_10300</name>
</gene>
<evidence type="ECO:0000313" key="2">
    <source>
        <dbReference type="Proteomes" id="UP001139031"/>
    </source>
</evidence>
<dbReference type="EMBL" id="JAIRAU010000008">
    <property type="protein sequence ID" value="MBZ5709653.1"/>
    <property type="molecule type" value="Genomic_DNA"/>
</dbReference>
<accession>A0ABS7TN41</accession>
<name>A0ABS7TN41_9BACT</name>
<keyword evidence="2" id="KW-1185">Reference proteome</keyword>
<sequence length="266" mass="29220">MSEGLVKYEGAEYPIDTPENFQKMLRILRCHPERWAEMLGCPDKVNTMTRRVEERCKTLEGQCEMLMRLMKRACCSANINFSQITIDEYSDDSQVNLDQPVKSLGGDYVDDFPVAPAHVIRLQHSSRPGWTPTQIRIDMNLAGGANNYLDFYISFYLGPGDGAAGELGKKIGPTYRGNQFLNKDGGQIIVPFPKYKGAPIDVGSLERLIVEISNRSGGGTNLESAQVVILYDNNKFFEMCRVDICKPDCGGACGGGGGGSSSSIPQ</sequence>
<proteinExistence type="predicted"/>